<evidence type="ECO:0000256" key="1">
    <source>
        <dbReference type="SAM" id="MobiDB-lite"/>
    </source>
</evidence>
<feature type="compositionally biased region" description="Polar residues" evidence="1">
    <location>
        <begin position="210"/>
        <end position="232"/>
    </location>
</feature>
<protein>
    <submittedName>
        <fullName evidence="2">Uncharacterized protein</fullName>
    </submittedName>
</protein>
<dbReference type="Proteomes" id="UP000269221">
    <property type="component" value="Unassembled WGS sequence"/>
</dbReference>
<reference evidence="2 3" key="1">
    <citation type="submission" date="2018-07" db="EMBL/GenBank/DDBJ databases">
        <title>A high quality draft genome assembly of the barn swallow (H. rustica rustica).</title>
        <authorList>
            <person name="Formenti G."/>
            <person name="Chiara M."/>
            <person name="Poveda L."/>
            <person name="Francoijs K.-J."/>
            <person name="Bonisoli-Alquati A."/>
            <person name="Canova L."/>
            <person name="Gianfranceschi L."/>
            <person name="Horner D.S."/>
            <person name="Saino N."/>
        </authorList>
    </citation>
    <scope>NUCLEOTIDE SEQUENCE [LARGE SCALE GENOMIC DNA]</scope>
    <source>
        <strain evidence="2">Chelidonia</strain>
        <tissue evidence="2">Blood</tissue>
    </source>
</reference>
<evidence type="ECO:0000313" key="2">
    <source>
        <dbReference type="EMBL" id="RMC01319.1"/>
    </source>
</evidence>
<organism evidence="2 3">
    <name type="scientific">Hirundo rustica rustica</name>
    <dbReference type="NCBI Taxonomy" id="333673"/>
    <lineage>
        <taxon>Eukaryota</taxon>
        <taxon>Metazoa</taxon>
        <taxon>Chordata</taxon>
        <taxon>Craniata</taxon>
        <taxon>Vertebrata</taxon>
        <taxon>Euteleostomi</taxon>
        <taxon>Archelosauria</taxon>
        <taxon>Archosauria</taxon>
        <taxon>Dinosauria</taxon>
        <taxon>Saurischia</taxon>
        <taxon>Theropoda</taxon>
        <taxon>Coelurosauria</taxon>
        <taxon>Aves</taxon>
        <taxon>Neognathae</taxon>
        <taxon>Neoaves</taxon>
        <taxon>Telluraves</taxon>
        <taxon>Australaves</taxon>
        <taxon>Passeriformes</taxon>
        <taxon>Sylvioidea</taxon>
        <taxon>Hirundinidae</taxon>
        <taxon>Hirundo</taxon>
    </lineage>
</organism>
<dbReference type="AlphaFoldDB" id="A0A3M0JKG1"/>
<evidence type="ECO:0000313" key="3">
    <source>
        <dbReference type="Proteomes" id="UP000269221"/>
    </source>
</evidence>
<name>A0A3M0JKG1_HIRRU</name>
<feature type="region of interest" description="Disordered" evidence="1">
    <location>
        <begin position="199"/>
        <end position="232"/>
    </location>
</feature>
<accession>A0A3M0JKG1</accession>
<sequence>MFGVGFLGNGEGFEDAAEGGDCPALLWGSFGHRDPRETQNSWIIPKDGKGLEDPQEERMRAHGMFSRRGGKSIGIWSSGLCSLVTGSRERLEPCQGRFRLDIGKRFLIQRVLGHWNSSPGNGHIPKAARAPGMFGQRFHGQGGIVGIVLSREGVGSMIPVGPVPLRIFQDSLTESQVISSRCLWEAVWEFRPGQGLSQGLRGEDPALQPRGSSRSLGVSSQHGRTNSWFSYG</sequence>
<comment type="caution">
    <text evidence="2">The sequence shown here is derived from an EMBL/GenBank/DDBJ whole genome shotgun (WGS) entry which is preliminary data.</text>
</comment>
<gene>
    <name evidence="2" type="ORF">DUI87_22108</name>
</gene>
<proteinExistence type="predicted"/>
<dbReference type="EMBL" id="QRBI01000138">
    <property type="protein sequence ID" value="RMC01319.1"/>
    <property type="molecule type" value="Genomic_DNA"/>
</dbReference>
<keyword evidence="3" id="KW-1185">Reference proteome</keyword>